<feature type="domain" description="C2H2-type" evidence="10">
    <location>
        <begin position="14"/>
        <end position="41"/>
    </location>
</feature>
<protein>
    <recommendedName>
        <fullName evidence="10">C2H2-type domain-containing protein</fullName>
    </recommendedName>
</protein>
<keyword evidence="1" id="KW-0479">Metal-binding</keyword>
<evidence type="ECO:0000256" key="1">
    <source>
        <dbReference type="ARBA" id="ARBA00022723"/>
    </source>
</evidence>
<dbReference type="PANTHER" id="PTHR47660">
    <property type="entry name" value="TRANSCRIPTION FACTOR WITH C2H2 AND ZN(2)-CYS(6) DNA BINDING DOMAIN (EUROFUNG)-RELATED-RELATED"/>
    <property type="match status" value="1"/>
</dbReference>
<evidence type="ECO:0000259" key="10">
    <source>
        <dbReference type="PROSITE" id="PS50157"/>
    </source>
</evidence>
<dbReference type="AlphaFoldDB" id="A0A0G4LZQ9"/>
<proteinExistence type="predicted"/>
<evidence type="ECO:0000256" key="7">
    <source>
        <dbReference type="ARBA" id="ARBA00023242"/>
    </source>
</evidence>
<dbReference type="Pfam" id="PF00096">
    <property type="entry name" value="zf-C2H2"/>
    <property type="match status" value="2"/>
</dbReference>
<feature type="compositionally biased region" description="Basic and acidic residues" evidence="9">
    <location>
        <begin position="161"/>
        <end position="170"/>
    </location>
</feature>
<dbReference type="InterPro" id="IPR013087">
    <property type="entry name" value="Znf_C2H2_type"/>
</dbReference>
<keyword evidence="5" id="KW-0805">Transcription regulation</keyword>
<dbReference type="InterPro" id="IPR036864">
    <property type="entry name" value="Zn2-C6_fun-type_DNA-bd_sf"/>
</dbReference>
<keyword evidence="2" id="KW-0677">Repeat</keyword>
<evidence type="ECO:0000256" key="3">
    <source>
        <dbReference type="ARBA" id="ARBA00022771"/>
    </source>
</evidence>
<feature type="domain" description="C2H2-type" evidence="10">
    <location>
        <begin position="42"/>
        <end position="69"/>
    </location>
</feature>
<dbReference type="EMBL" id="CVQH01020418">
    <property type="protein sequence ID" value="CRK27489.1"/>
    <property type="molecule type" value="Genomic_DNA"/>
</dbReference>
<evidence type="ECO:0000256" key="5">
    <source>
        <dbReference type="ARBA" id="ARBA00023015"/>
    </source>
</evidence>
<dbReference type="SMART" id="SM00355">
    <property type="entry name" value="ZnF_C2H2"/>
    <property type="match status" value="2"/>
</dbReference>
<evidence type="ECO:0000256" key="4">
    <source>
        <dbReference type="ARBA" id="ARBA00022833"/>
    </source>
</evidence>
<keyword evidence="3 8" id="KW-0863">Zinc-finger</keyword>
<gene>
    <name evidence="11" type="ORF">BN1708_004381</name>
</gene>
<dbReference type="Proteomes" id="UP000044602">
    <property type="component" value="Unassembled WGS sequence"/>
</dbReference>
<evidence type="ECO:0000313" key="12">
    <source>
        <dbReference type="Proteomes" id="UP000044602"/>
    </source>
</evidence>
<dbReference type="PROSITE" id="PS00028">
    <property type="entry name" value="ZINC_FINGER_C2H2_1"/>
    <property type="match status" value="2"/>
</dbReference>
<dbReference type="GO" id="GO:0000981">
    <property type="term" value="F:DNA-binding transcription factor activity, RNA polymerase II-specific"/>
    <property type="evidence" value="ECO:0007669"/>
    <property type="project" value="InterPro"/>
</dbReference>
<dbReference type="SUPFAM" id="SSF57667">
    <property type="entry name" value="beta-beta-alpha zinc fingers"/>
    <property type="match status" value="1"/>
</dbReference>
<evidence type="ECO:0000256" key="8">
    <source>
        <dbReference type="PROSITE-ProRule" id="PRU00042"/>
    </source>
</evidence>
<dbReference type="PANTHER" id="PTHR47660:SF2">
    <property type="entry name" value="TRANSCRIPTION FACTOR WITH C2H2 AND ZN(2)-CYS(6) DNA BINDING DOMAIN (EUROFUNG)"/>
    <property type="match status" value="1"/>
</dbReference>
<dbReference type="InterPro" id="IPR036236">
    <property type="entry name" value="Znf_C2H2_sf"/>
</dbReference>
<reference evidence="11 12" key="1">
    <citation type="submission" date="2015-05" db="EMBL/GenBank/DDBJ databases">
        <authorList>
            <person name="Wang D.B."/>
            <person name="Wang M."/>
        </authorList>
    </citation>
    <scope>NUCLEOTIDE SEQUENCE [LARGE SCALE GENOMIC DNA]</scope>
    <source>
        <strain evidence="11">VL1</strain>
    </source>
</reference>
<dbReference type="STRING" id="100787.A0A0G4LZQ9"/>
<dbReference type="GO" id="GO:0008270">
    <property type="term" value="F:zinc ion binding"/>
    <property type="evidence" value="ECO:0007669"/>
    <property type="project" value="UniProtKB-KW"/>
</dbReference>
<keyword evidence="12" id="KW-1185">Reference proteome</keyword>
<evidence type="ECO:0000313" key="11">
    <source>
        <dbReference type="EMBL" id="CRK27489.1"/>
    </source>
</evidence>
<dbReference type="FunFam" id="3.30.160.60:FF:000358">
    <property type="entry name" value="zinc finger protein 24"/>
    <property type="match status" value="1"/>
</dbReference>
<keyword evidence="4" id="KW-0862">Zinc</keyword>
<sequence>MDDPSRRVFRRAPIQCDICETTLERQEHLTRHLRIHTSERPFSCSVCGKAFSRQDVLSRHAAIHDLDRHNEVGTSGRACRECAVSRVRCNKGNPCRRRSMRSLKCDYPTVKKRKAASLNSIDCSRNSEVQSRIAMSPSTVGHGHADSNLQPSTDEGATVPDRPDWQRLAD</sequence>
<keyword evidence="7" id="KW-0539">Nucleus</keyword>
<feature type="region of interest" description="Disordered" evidence="9">
    <location>
        <begin position="135"/>
        <end position="170"/>
    </location>
</feature>
<evidence type="ECO:0000256" key="6">
    <source>
        <dbReference type="ARBA" id="ARBA00023163"/>
    </source>
</evidence>
<name>A0A0G4LZQ9_VERLO</name>
<evidence type="ECO:0000256" key="2">
    <source>
        <dbReference type="ARBA" id="ARBA00022737"/>
    </source>
</evidence>
<dbReference type="PROSITE" id="PS50157">
    <property type="entry name" value="ZINC_FINGER_C2H2_2"/>
    <property type="match status" value="2"/>
</dbReference>
<keyword evidence="6" id="KW-0804">Transcription</keyword>
<organism evidence="11 12">
    <name type="scientific">Verticillium longisporum</name>
    <name type="common">Verticillium dahliae var. longisporum</name>
    <dbReference type="NCBI Taxonomy" id="100787"/>
    <lineage>
        <taxon>Eukaryota</taxon>
        <taxon>Fungi</taxon>
        <taxon>Dikarya</taxon>
        <taxon>Ascomycota</taxon>
        <taxon>Pezizomycotina</taxon>
        <taxon>Sordariomycetes</taxon>
        <taxon>Hypocreomycetidae</taxon>
        <taxon>Glomerellales</taxon>
        <taxon>Plectosphaerellaceae</taxon>
        <taxon>Verticillium</taxon>
    </lineage>
</organism>
<dbReference type="Gene3D" id="3.30.160.60">
    <property type="entry name" value="Classic Zinc Finger"/>
    <property type="match status" value="2"/>
</dbReference>
<accession>A0A0G4LZQ9</accession>
<evidence type="ECO:0000256" key="9">
    <source>
        <dbReference type="SAM" id="MobiDB-lite"/>
    </source>
</evidence>
<dbReference type="Gene3D" id="4.10.240.10">
    <property type="entry name" value="Zn(2)-C6 fungal-type DNA-binding domain"/>
    <property type="match status" value="1"/>
</dbReference>